<proteinExistence type="predicted"/>
<evidence type="ECO:0000313" key="2">
    <source>
        <dbReference type="Proteomes" id="UP001410795"/>
    </source>
</evidence>
<reference evidence="2" key="1">
    <citation type="journal article" date="2019" name="Int. J. Syst. Evol. Microbiol.">
        <title>The Global Catalogue of Microorganisms (GCM) 10K type strain sequencing project: providing services to taxonomists for standard genome sequencing and annotation.</title>
        <authorList>
            <consortium name="The Broad Institute Genomics Platform"/>
            <consortium name="The Broad Institute Genome Sequencing Center for Infectious Disease"/>
            <person name="Wu L."/>
            <person name="Ma J."/>
        </authorList>
    </citation>
    <scope>NUCLEOTIDE SEQUENCE [LARGE SCALE GENOMIC DNA]</scope>
    <source>
        <strain evidence="2">JCM 16546</strain>
    </source>
</reference>
<dbReference type="Proteomes" id="UP001410795">
    <property type="component" value="Unassembled WGS sequence"/>
</dbReference>
<comment type="caution">
    <text evidence="1">The sequence shown here is derived from an EMBL/GenBank/DDBJ whole genome shotgun (WGS) entry which is preliminary data.</text>
</comment>
<dbReference type="RefSeq" id="WP_246603701.1">
    <property type="nucleotide sequence ID" value="NZ_BAAAYV010000012.1"/>
</dbReference>
<name>A0ABP7BLK5_9MICO</name>
<sequence length="528" mass="57725">MSTLYRAVWSDAASARDSETVDGLRKLVAGWVQESDDPAPLVDGRRDFEVSQGRCRELAVRSIGSEAFEVTVTDQVPGDATEWVTAIRIVADDEGVHALVELSMSSDDLARRVSVGRPKIVHELLEMAEKPRIGGSGVLTGALAMPANGIDILVEMLANPDRTLPIIVCAEPNGHHDGTWLRTAGNIAARAEGVAVVITLDWNAVNALRGKFGSLAIWDGGVRVYAPGVVTAESEGWRHRYYVRSRLEESTRATVDRIVYSVTQLSTRRRVPDAFRVFGEQNGLPVEALDGMIPAKELLVAREQWEFEFGVARDEQSALERELVSANGHLARLKQELIAAGLADLLWGTQHEDAGSIPDEVQYTSEAAMAAQIYLSDWVALPDSAIRELDDIDTAPEAYNWGNKTWRGLRALAAYAEDRAGGWDRGGFWDWCASGPLLGWPATSKKLSMTESETVQNSDRLSKTRVFGVDPDVNPAGEITMLAHLKISEGGGNLAPRVYFYDDTKGPTRKMHIGLVGPHYLVPNKSTN</sequence>
<gene>
    <name evidence="1" type="ORF">GCM10022202_25670</name>
</gene>
<evidence type="ECO:0000313" key="1">
    <source>
        <dbReference type="EMBL" id="GAA3662896.1"/>
    </source>
</evidence>
<accession>A0ABP7BLK5</accession>
<organism evidence="1 2">
    <name type="scientific">Microbacterium marinilacus</name>
    <dbReference type="NCBI Taxonomy" id="415209"/>
    <lineage>
        <taxon>Bacteria</taxon>
        <taxon>Bacillati</taxon>
        <taxon>Actinomycetota</taxon>
        <taxon>Actinomycetes</taxon>
        <taxon>Micrococcales</taxon>
        <taxon>Microbacteriaceae</taxon>
        <taxon>Microbacterium</taxon>
    </lineage>
</organism>
<protein>
    <submittedName>
        <fullName evidence="1">Uncharacterized protein</fullName>
    </submittedName>
</protein>
<dbReference type="EMBL" id="BAAAYV010000012">
    <property type="protein sequence ID" value="GAA3662896.1"/>
    <property type="molecule type" value="Genomic_DNA"/>
</dbReference>
<keyword evidence="2" id="KW-1185">Reference proteome</keyword>